<dbReference type="KEGG" id="vcn:VOLCADRAFT_95357"/>
<reference evidence="4 5" key="1">
    <citation type="journal article" date="2010" name="Science">
        <title>Genomic analysis of organismal complexity in the multicellular green alga Volvox carteri.</title>
        <authorList>
            <person name="Prochnik S.E."/>
            <person name="Umen J."/>
            <person name="Nedelcu A.M."/>
            <person name="Hallmann A."/>
            <person name="Miller S.M."/>
            <person name="Nishii I."/>
            <person name="Ferris P."/>
            <person name="Kuo A."/>
            <person name="Mitros T."/>
            <person name="Fritz-Laylin L.K."/>
            <person name="Hellsten U."/>
            <person name="Chapman J."/>
            <person name="Simakov O."/>
            <person name="Rensing S.A."/>
            <person name="Terry A."/>
            <person name="Pangilinan J."/>
            <person name="Kapitonov V."/>
            <person name="Jurka J."/>
            <person name="Salamov A."/>
            <person name="Shapiro H."/>
            <person name="Schmutz J."/>
            <person name="Grimwood J."/>
            <person name="Lindquist E."/>
            <person name="Lucas S."/>
            <person name="Grigoriev I.V."/>
            <person name="Schmitt R."/>
            <person name="Kirk D."/>
            <person name="Rokhsar D.S."/>
        </authorList>
    </citation>
    <scope>NUCLEOTIDE SEQUENCE [LARGE SCALE GENOMIC DNA]</scope>
    <source>
        <strain evidence="5">f. Nagariensis / Eve</strain>
    </source>
</reference>
<proteinExistence type="predicted"/>
<feature type="compositionally biased region" description="Basic and acidic residues" evidence="3">
    <location>
        <begin position="97"/>
        <end position="107"/>
    </location>
</feature>
<dbReference type="SUPFAM" id="SSF53335">
    <property type="entry name" value="S-adenosyl-L-methionine-dependent methyltransferases"/>
    <property type="match status" value="1"/>
</dbReference>
<evidence type="ECO:0000313" key="4">
    <source>
        <dbReference type="EMBL" id="EFJ44440.1"/>
    </source>
</evidence>
<dbReference type="GeneID" id="9624784"/>
<name>D8U785_VOLCA</name>
<dbReference type="GO" id="GO:0032259">
    <property type="term" value="P:methylation"/>
    <property type="evidence" value="ECO:0007669"/>
    <property type="project" value="UniProtKB-KW"/>
</dbReference>
<dbReference type="GO" id="GO:0008168">
    <property type="term" value="F:methyltransferase activity"/>
    <property type="evidence" value="ECO:0007669"/>
    <property type="project" value="UniProtKB-KW"/>
</dbReference>
<accession>D8U785</accession>
<dbReference type="OrthoDB" id="203237at2759"/>
<dbReference type="InterPro" id="IPR007213">
    <property type="entry name" value="Ppm1/Ppm2/Tcmp"/>
</dbReference>
<feature type="compositionally biased region" description="Low complexity" evidence="3">
    <location>
        <begin position="219"/>
        <end position="232"/>
    </location>
</feature>
<dbReference type="InterPro" id="IPR029063">
    <property type="entry name" value="SAM-dependent_MTases_sf"/>
</dbReference>
<dbReference type="STRING" id="3068.D8U785"/>
<evidence type="ECO:0000256" key="3">
    <source>
        <dbReference type="SAM" id="MobiDB-lite"/>
    </source>
</evidence>
<dbReference type="InParanoid" id="D8U785"/>
<dbReference type="PANTHER" id="PTHR43619">
    <property type="entry name" value="S-ADENOSYL-L-METHIONINE-DEPENDENT METHYLTRANSFERASE YKTD-RELATED"/>
    <property type="match status" value="1"/>
</dbReference>
<feature type="region of interest" description="Disordered" evidence="3">
    <location>
        <begin position="193"/>
        <end position="232"/>
    </location>
</feature>
<organism evidence="5">
    <name type="scientific">Volvox carteri f. nagariensis</name>
    <dbReference type="NCBI Taxonomy" id="3068"/>
    <lineage>
        <taxon>Eukaryota</taxon>
        <taxon>Viridiplantae</taxon>
        <taxon>Chlorophyta</taxon>
        <taxon>core chlorophytes</taxon>
        <taxon>Chlorophyceae</taxon>
        <taxon>CS clade</taxon>
        <taxon>Chlamydomonadales</taxon>
        <taxon>Volvocaceae</taxon>
        <taxon>Volvox</taxon>
    </lineage>
</organism>
<gene>
    <name evidence="4" type="ORF">VOLCADRAFT_95357</name>
</gene>
<evidence type="ECO:0000256" key="2">
    <source>
        <dbReference type="ARBA" id="ARBA00022679"/>
    </source>
</evidence>
<dbReference type="Gene3D" id="3.40.50.150">
    <property type="entry name" value="Vaccinia Virus protein VP39"/>
    <property type="match status" value="2"/>
</dbReference>
<evidence type="ECO:0000256" key="1">
    <source>
        <dbReference type="ARBA" id="ARBA00022603"/>
    </source>
</evidence>
<dbReference type="AlphaFoldDB" id="D8U785"/>
<dbReference type="Proteomes" id="UP000001058">
    <property type="component" value="Unassembled WGS sequence"/>
</dbReference>
<feature type="compositionally biased region" description="Low complexity" evidence="3">
    <location>
        <begin position="120"/>
        <end position="148"/>
    </location>
</feature>
<keyword evidence="2" id="KW-0808">Transferase</keyword>
<dbReference type="PANTHER" id="PTHR43619:SF2">
    <property type="entry name" value="S-ADENOSYL-L-METHIONINE-DEPENDENT METHYLTRANSFERASES SUPERFAMILY PROTEIN"/>
    <property type="match status" value="1"/>
</dbReference>
<dbReference type="EMBL" id="GL378364">
    <property type="protein sequence ID" value="EFJ44440.1"/>
    <property type="molecule type" value="Genomic_DNA"/>
</dbReference>
<sequence>MIGVHPADAAREAAGFTGRFTAGLRYVESTHVPNPVLLSDPLAGVLAGDRGLELAKKELHQLVDAQGPGKHLRVPARSRLIDDMITQEISGLRLRKKEQEKQQKLRENGSTQGAFGRAGFGATSLSGSSGSEPGSRSRNESGSGASRSFESWDCDKGVVCQVAKVALLAEAGAQCTPSSDDTSTVGFSLGSCRQQQEEQQLEQHQHQHQHQQRDGGCNSPTSAATSSSSALAPTVAAGGLLNESHHSHGDEQQSFANNTVEQRLQPLEQQQHQQQHQQRHQQHVFPLQAASYACIGADLSTRTPTSLSTALTSHGFTTSIPTIWVLEALLYYMPLAAASELLSQLAALSAPGSRLIATCVDQELLEASLRGVPKDHVFADLWHFEAGALLYDTPAFRECWQVDWVGQPEQQEEEVAAAAAAGPAGVGGGGGAAGRATCLSDRPLPASTRRLAKERLGADTYVALYGGSELLFAAKLRQQYQS</sequence>
<dbReference type="RefSeq" id="XP_002954547.1">
    <property type="nucleotide sequence ID" value="XM_002954501.1"/>
</dbReference>
<protein>
    <submittedName>
        <fullName evidence="4">Uncharacterized protein</fullName>
    </submittedName>
</protein>
<keyword evidence="5" id="KW-1185">Reference proteome</keyword>
<keyword evidence="1" id="KW-0489">Methyltransferase</keyword>
<feature type="region of interest" description="Disordered" evidence="3">
    <location>
        <begin position="96"/>
        <end position="150"/>
    </location>
</feature>
<dbReference type="Pfam" id="PF04072">
    <property type="entry name" value="LCM"/>
    <property type="match status" value="1"/>
</dbReference>
<evidence type="ECO:0000313" key="5">
    <source>
        <dbReference type="Proteomes" id="UP000001058"/>
    </source>
</evidence>